<evidence type="ECO:0000259" key="1">
    <source>
        <dbReference type="PROSITE" id="PS50127"/>
    </source>
</evidence>
<name>A0A425CYC6_APHAT</name>
<dbReference type="PROSITE" id="PS50127">
    <property type="entry name" value="UBC_2"/>
    <property type="match status" value="1"/>
</dbReference>
<reference evidence="2" key="1">
    <citation type="submission" date="2018-07" db="EMBL/GenBank/DDBJ databases">
        <title>Annotation of Aphanomyces astaci genome assembly.</title>
        <authorList>
            <person name="Studholme D.J."/>
        </authorList>
    </citation>
    <scope>NUCLEOTIDE SEQUENCE [LARGE SCALE GENOMIC DNA]</scope>
    <source>
        <strain evidence="2">Pc</strain>
    </source>
</reference>
<dbReference type="SMART" id="SM00212">
    <property type="entry name" value="UBCc"/>
    <property type="match status" value="1"/>
</dbReference>
<feature type="domain" description="UBC core" evidence="1">
    <location>
        <begin position="3"/>
        <end position="160"/>
    </location>
</feature>
<dbReference type="CDD" id="cd23799">
    <property type="entry name" value="UBCc_UBE2J"/>
    <property type="match status" value="1"/>
</dbReference>
<dbReference type="EMBL" id="MZMZ02003330">
    <property type="protein sequence ID" value="RQM21991.1"/>
    <property type="molecule type" value="Genomic_DNA"/>
</dbReference>
<dbReference type="SUPFAM" id="SSF54495">
    <property type="entry name" value="UBC-like"/>
    <property type="match status" value="1"/>
</dbReference>
<dbReference type="Pfam" id="PF00179">
    <property type="entry name" value="UQ_con"/>
    <property type="match status" value="1"/>
</dbReference>
<dbReference type="PANTHER" id="PTHR24067">
    <property type="entry name" value="UBIQUITIN-CONJUGATING ENZYME E2"/>
    <property type="match status" value="1"/>
</dbReference>
<dbReference type="AlphaFoldDB" id="A0A425CYC6"/>
<dbReference type="Proteomes" id="UP000284702">
    <property type="component" value="Unassembled WGS sequence"/>
</dbReference>
<proteinExistence type="predicted"/>
<evidence type="ECO:0000313" key="2">
    <source>
        <dbReference type="EMBL" id="RQM21991.1"/>
    </source>
</evidence>
<organism evidence="2 3">
    <name type="scientific">Aphanomyces astaci</name>
    <name type="common">Crayfish plague agent</name>
    <dbReference type="NCBI Taxonomy" id="112090"/>
    <lineage>
        <taxon>Eukaryota</taxon>
        <taxon>Sar</taxon>
        <taxon>Stramenopiles</taxon>
        <taxon>Oomycota</taxon>
        <taxon>Saprolegniomycetes</taxon>
        <taxon>Saprolegniales</taxon>
        <taxon>Verrucalvaceae</taxon>
        <taxon>Aphanomyces</taxon>
    </lineage>
</organism>
<dbReference type="InterPro" id="IPR000608">
    <property type="entry name" value="UBC"/>
</dbReference>
<gene>
    <name evidence="2" type="ORF">B5M09_009888</name>
</gene>
<dbReference type="InterPro" id="IPR016135">
    <property type="entry name" value="UBQ-conjugating_enzyme/RWD"/>
</dbReference>
<dbReference type="InterPro" id="IPR050113">
    <property type="entry name" value="Ub_conjugating_enzyme"/>
</dbReference>
<sequence>MDFAAKRLRKEYIDLQSNPIDNIEAVPLESSILEWHYVIRGVGVYDGGYYHGKVIFPTEYPWKPPSIYMLTPNGRFKTNKRLCLSMSDYHPESWNPAWNVGTILVGLFSFMNEQTRTTGSIESSRDDKRKLADASLAFNCHPQNTVFRDTFPHYVEKYHDMENYFVDDEIKVLVEAEMLKW</sequence>
<keyword evidence="3" id="KW-1185">Reference proteome</keyword>
<dbReference type="VEuPathDB" id="FungiDB:H257_04435"/>
<comment type="caution">
    <text evidence="2">The sequence shown here is derived from an EMBL/GenBank/DDBJ whole genome shotgun (WGS) entry which is preliminary data.</text>
</comment>
<dbReference type="Gene3D" id="3.10.110.10">
    <property type="entry name" value="Ubiquitin Conjugating Enzyme"/>
    <property type="match status" value="1"/>
</dbReference>
<protein>
    <recommendedName>
        <fullName evidence="1">UBC core domain-containing protein</fullName>
    </recommendedName>
</protein>
<dbReference type="FunFam" id="3.10.110.10:FF:000109">
    <property type="entry name" value="Ubiquitin-conjugating enzyme E2 J2-like"/>
    <property type="match status" value="1"/>
</dbReference>
<evidence type="ECO:0000313" key="3">
    <source>
        <dbReference type="Proteomes" id="UP000284702"/>
    </source>
</evidence>
<accession>A0A425CYC6</accession>